<keyword evidence="8 9" id="KW-0961">Cell wall biogenesis/degradation</keyword>
<comment type="similarity">
    <text evidence="8 9">Belongs to the MurJ/MviN family.</text>
</comment>
<feature type="transmembrane region" description="Helical" evidence="8">
    <location>
        <begin position="265"/>
        <end position="292"/>
    </location>
</feature>
<dbReference type="CDD" id="cd13123">
    <property type="entry name" value="MATE_MurJ_like"/>
    <property type="match status" value="1"/>
</dbReference>
<dbReference type="GO" id="GO:0009252">
    <property type="term" value="P:peptidoglycan biosynthetic process"/>
    <property type="evidence" value="ECO:0007669"/>
    <property type="project" value="UniProtKB-UniRule"/>
</dbReference>
<dbReference type="GO" id="GO:0008360">
    <property type="term" value="P:regulation of cell shape"/>
    <property type="evidence" value="ECO:0007669"/>
    <property type="project" value="UniProtKB-UniRule"/>
</dbReference>
<dbReference type="PANTHER" id="PTHR47019:SF1">
    <property type="entry name" value="LIPID II FLIPPASE MURJ"/>
    <property type="match status" value="1"/>
</dbReference>
<feature type="transmembrane region" description="Helical" evidence="8">
    <location>
        <begin position="411"/>
        <end position="433"/>
    </location>
</feature>
<reference evidence="10 11" key="1">
    <citation type="journal article" date="2021" name="bioRxiv">
        <title>Unique metabolic strategies in Hadean analogues reveal hints for primordial physiology.</title>
        <authorList>
            <person name="Nobu M.K."/>
            <person name="Nakai R."/>
            <person name="Tamazawa S."/>
            <person name="Mori H."/>
            <person name="Toyoda A."/>
            <person name="Ijiri A."/>
            <person name="Suzuki S."/>
            <person name="Kurokawa K."/>
            <person name="Kamagata Y."/>
            <person name="Tamaki H."/>
        </authorList>
    </citation>
    <scope>NUCLEOTIDE SEQUENCE [LARGE SCALE GENOMIC DNA]</scope>
    <source>
        <strain evidence="10">BS525</strain>
    </source>
</reference>
<dbReference type="GO" id="GO:0034204">
    <property type="term" value="P:lipid translocation"/>
    <property type="evidence" value="ECO:0007669"/>
    <property type="project" value="TreeGrafter"/>
</dbReference>
<keyword evidence="5 8" id="KW-0573">Peptidoglycan synthesis</keyword>
<feature type="transmembrane region" description="Helical" evidence="8">
    <location>
        <begin position="233"/>
        <end position="253"/>
    </location>
</feature>
<feature type="transmembrane region" description="Helical" evidence="8">
    <location>
        <begin position="97"/>
        <end position="122"/>
    </location>
</feature>
<dbReference type="InterPro" id="IPR051050">
    <property type="entry name" value="Lipid_II_flippase_MurJ/MviN"/>
</dbReference>
<dbReference type="GO" id="GO:0005886">
    <property type="term" value="C:plasma membrane"/>
    <property type="evidence" value="ECO:0007669"/>
    <property type="project" value="UniProtKB-SubCell"/>
</dbReference>
<feature type="transmembrane region" description="Helical" evidence="8">
    <location>
        <begin position="53"/>
        <end position="77"/>
    </location>
</feature>
<accession>A0A9E2BG54</accession>
<evidence type="ECO:0000256" key="9">
    <source>
        <dbReference type="PIRNR" id="PIRNR002869"/>
    </source>
</evidence>
<dbReference type="Proteomes" id="UP000811545">
    <property type="component" value="Unassembled WGS sequence"/>
</dbReference>
<dbReference type="NCBIfam" id="TIGR01695">
    <property type="entry name" value="murJ_mviN"/>
    <property type="match status" value="1"/>
</dbReference>
<evidence type="ECO:0000256" key="5">
    <source>
        <dbReference type="ARBA" id="ARBA00022984"/>
    </source>
</evidence>
<feature type="transmembrane region" description="Helical" evidence="8">
    <location>
        <begin position="453"/>
        <end position="471"/>
    </location>
</feature>
<keyword evidence="8 9" id="KW-0813">Transport</keyword>
<evidence type="ECO:0000256" key="6">
    <source>
        <dbReference type="ARBA" id="ARBA00022989"/>
    </source>
</evidence>
<organism evidence="10 11">
    <name type="scientific">Psychracetigena formicireducens</name>
    <dbReference type="NCBI Taxonomy" id="2986056"/>
    <lineage>
        <taxon>Bacteria</taxon>
        <taxon>Bacillati</taxon>
        <taxon>Candidatus Lithacetigenota</taxon>
        <taxon>Candidatus Psychracetigena</taxon>
    </lineage>
</organism>
<evidence type="ECO:0000256" key="7">
    <source>
        <dbReference type="ARBA" id="ARBA00023136"/>
    </source>
</evidence>
<feature type="transmembrane region" description="Helical" evidence="8">
    <location>
        <begin position="388"/>
        <end position="405"/>
    </location>
</feature>
<dbReference type="AlphaFoldDB" id="A0A9E2BG54"/>
<sequence length="525" mass="57007">MSLISEKSESLRSSLALNSTILMLGIVLGRIFGYVRDVVVTYYFGKSYITDSYMVALTFPLLLNSFLTGGVIVSSFVPVLSGEKGKNFSILSNTLTLGLFITGAVFSILSIIFAPFITNILAPSMADDAKELTIFLLRIASVGIPFLVGAGGFMATLQCRGDFKSPALSGPIFNGFIVLGIISLTSLISISSAPIGLIMGSIVTWLFLGWGLLRIKHDFKASINFQNPGVKKAMILSIPVLLGLTIYQVNPIIERAIASSLEVGAITVVSVASRIIQLPYALFGLAVSTVLLPTLSRSAANSDFQLLKKDLSWGVLNTSFFLLPSAVGIFMLSYPIVRLLFQWGEFTPSAAFITASVLKVYSLGVWAHGTNSVLIRAYYSLKEPRVPTFLGALTILLQIILYYILSRYFGVLGLAAGSSIGAFVLLFLLILFLRPRLKGLGIRLGFKELIKGFISSGFMVIALLIISPYLIFPKGDITLSFRLLEVMGNILIGVTVYFVSSYLLKSEVLISYLQVIKKGLKIEIK</sequence>
<evidence type="ECO:0000256" key="1">
    <source>
        <dbReference type="ARBA" id="ARBA00004651"/>
    </source>
</evidence>
<dbReference type="PRINTS" id="PR01806">
    <property type="entry name" value="VIRFACTRMVIN"/>
</dbReference>
<evidence type="ECO:0000313" key="11">
    <source>
        <dbReference type="Proteomes" id="UP000811545"/>
    </source>
</evidence>
<evidence type="ECO:0000256" key="8">
    <source>
        <dbReference type="HAMAP-Rule" id="MF_02078"/>
    </source>
</evidence>
<feature type="transmembrane region" description="Helical" evidence="8">
    <location>
        <begin position="15"/>
        <end position="33"/>
    </location>
</feature>
<dbReference type="HAMAP" id="MF_02078">
    <property type="entry name" value="MurJ_MviN"/>
    <property type="match status" value="1"/>
</dbReference>
<feature type="transmembrane region" description="Helical" evidence="8">
    <location>
        <begin position="313"/>
        <end position="337"/>
    </location>
</feature>
<keyword evidence="2 8" id="KW-1003">Cell membrane</keyword>
<keyword evidence="6 8" id="KW-1133">Transmembrane helix</keyword>
<dbReference type="Pfam" id="PF03023">
    <property type="entry name" value="MurJ"/>
    <property type="match status" value="1"/>
</dbReference>
<evidence type="ECO:0000256" key="3">
    <source>
        <dbReference type="ARBA" id="ARBA00022692"/>
    </source>
</evidence>
<gene>
    <name evidence="8 10" type="primary">murJ</name>
    <name evidence="10" type="ORF">DDT42_00218</name>
</gene>
<dbReference type="InterPro" id="IPR004268">
    <property type="entry name" value="MurJ"/>
</dbReference>
<comment type="caution">
    <text evidence="10">The sequence shown here is derived from an EMBL/GenBank/DDBJ whole genome shotgun (WGS) entry which is preliminary data.</text>
</comment>
<feature type="transmembrane region" description="Helical" evidence="8">
    <location>
        <begin position="167"/>
        <end position="188"/>
    </location>
</feature>
<feature type="transmembrane region" description="Helical" evidence="8">
    <location>
        <begin position="194"/>
        <end position="213"/>
    </location>
</feature>
<keyword evidence="4 8" id="KW-0133">Cell shape</keyword>
<proteinExistence type="inferred from homology"/>
<name>A0A9E2BG54_PSYF1</name>
<dbReference type="EMBL" id="QLTW01000006">
    <property type="protein sequence ID" value="MBT9144379.1"/>
    <property type="molecule type" value="Genomic_DNA"/>
</dbReference>
<dbReference type="GO" id="GO:0015648">
    <property type="term" value="F:lipid-linked peptidoglycan transporter activity"/>
    <property type="evidence" value="ECO:0007669"/>
    <property type="project" value="UniProtKB-UniRule"/>
</dbReference>
<feature type="transmembrane region" description="Helical" evidence="8">
    <location>
        <begin position="349"/>
        <end position="367"/>
    </location>
</feature>
<keyword evidence="3 8" id="KW-0812">Transmembrane</keyword>
<dbReference type="GO" id="GO:0071555">
    <property type="term" value="P:cell wall organization"/>
    <property type="evidence" value="ECO:0007669"/>
    <property type="project" value="UniProtKB-UniRule"/>
</dbReference>
<dbReference type="PIRSF" id="PIRSF002869">
    <property type="entry name" value="MviN"/>
    <property type="match status" value="1"/>
</dbReference>
<comment type="pathway">
    <text evidence="8">Cell wall biogenesis; peptidoglycan biosynthesis.</text>
</comment>
<protein>
    <recommendedName>
        <fullName evidence="8">Probable lipid II flippase MurJ</fullName>
    </recommendedName>
</protein>
<feature type="transmembrane region" description="Helical" evidence="8">
    <location>
        <begin position="483"/>
        <end position="504"/>
    </location>
</feature>
<keyword evidence="7 8" id="KW-0472">Membrane</keyword>
<comment type="function">
    <text evidence="8 9">Involved in peptidoglycan biosynthesis. Transports lipid-linked peptidoglycan precursors from the inner to the outer leaflet of the cytoplasmic membrane.</text>
</comment>
<feature type="transmembrane region" description="Helical" evidence="8">
    <location>
        <begin position="134"/>
        <end position="155"/>
    </location>
</feature>
<dbReference type="PANTHER" id="PTHR47019">
    <property type="entry name" value="LIPID II FLIPPASE MURJ"/>
    <property type="match status" value="1"/>
</dbReference>
<evidence type="ECO:0000256" key="2">
    <source>
        <dbReference type="ARBA" id="ARBA00022475"/>
    </source>
</evidence>
<comment type="subcellular location">
    <subcellularLocation>
        <location evidence="1 8">Cell membrane</location>
        <topology evidence="1 8">Multi-pass membrane protein</topology>
    </subcellularLocation>
</comment>
<evidence type="ECO:0000256" key="4">
    <source>
        <dbReference type="ARBA" id="ARBA00022960"/>
    </source>
</evidence>
<evidence type="ECO:0000313" key="10">
    <source>
        <dbReference type="EMBL" id="MBT9144379.1"/>
    </source>
</evidence>